<dbReference type="Pfam" id="PF00498">
    <property type="entry name" value="FHA"/>
    <property type="match status" value="1"/>
</dbReference>
<sequence length="573" mass="64300">MLELTQDFIHNGGNYMIMNSAEGFMSTDLNRVQTNMITSVKIPHLLPLQLKEVNFMVSLHYDITDKKMLTHLLKSEKLTMEEFYVLLLQLVDALEDSTSYMLYPEQYILQENYIFVEGPLHVGKLYLTYCPIPTMKYHESLQFSLSQIITRLMTTVSELHGNGIQMLLQYVGAEGFTLSGMNGLLQSLLANTGEHSLSLPKEGRTQPPNLHQYNNKASTFDSGLQSGQNSDLVVSSPQKQVRSNPIPVVLDSFEMDSQHDNDLMIEDENHEKGPMATYVALGCLVCCALVWRFLYMDHPGTAMLIVSLAITALLGVMAWMGWKGRLRMPVNGAEPLTESIPLFDSGELDDSSIIRKKTSFQVERLTGYFGGASKGVSKSSSKDSSLEPSRERWVFPDSPVDDSIQQNNNRNLVPSRIEQEHVHEEGDYYTQLSHRTEMLSSPRANATVLLKPENSISQDNKGRSQSPSPFLERRDIGQGNQSDLSVCRIELDILHFIIGRSADVAQFVEESPGTSRAHVEISKGINGMVIKDLGSKNGTLLNKELMVSYKEYPLHDGDLFTIAKGKYTYHLRS</sequence>
<evidence type="ECO:0000313" key="5">
    <source>
        <dbReference type="Proteomes" id="UP000077134"/>
    </source>
</evidence>
<proteinExistence type="predicted"/>
<keyword evidence="5" id="KW-1185">Reference proteome</keyword>
<dbReference type="STRING" id="1763538.LPB68_08105"/>
<feature type="region of interest" description="Disordered" evidence="1">
    <location>
        <begin position="373"/>
        <end position="408"/>
    </location>
</feature>
<evidence type="ECO:0000259" key="3">
    <source>
        <dbReference type="PROSITE" id="PS50006"/>
    </source>
</evidence>
<comment type="caution">
    <text evidence="4">The sequence shown here is derived from an EMBL/GenBank/DDBJ whole genome shotgun (WGS) entry which is preliminary data.</text>
</comment>
<feature type="compositionally biased region" description="Polar residues" evidence="1">
    <location>
        <begin position="454"/>
        <end position="468"/>
    </location>
</feature>
<dbReference type="EMBL" id="LSFN01000002">
    <property type="protein sequence ID" value="OAB77655.1"/>
    <property type="molecule type" value="Genomic_DNA"/>
</dbReference>
<dbReference type="CDD" id="cd00060">
    <property type="entry name" value="FHA"/>
    <property type="match status" value="1"/>
</dbReference>
<feature type="domain" description="FHA" evidence="3">
    <location>
        <begin position="496"/>
        <end position="546"/>
    </location>
</feature>
<evidence type="ECO:0000256" key="2">
    <source>
        <dbReference type="SAM" id="Phobius"/>
    </source>
</evidence>
<organism evidence="4 5">
    <name type="scientific">Paenibacillus crassostreae</name>
    <dbReference type="NCBI Taxonomy" id="1763538"/>
    <lineage>
        <taxon>Bacteria</taxon>
        <taxon>Bacillati</taxon>
        <taxon>Bacillota</taxon>
        <taxon>Bacilli</taxon>
        <taxon>Bacillales</taxon>
        <taxon>Paenibacillaceae</taxon>
        <taxon>Paenibacillus</taxon>
    </lineage>
</organism>
<accession>A0A167GKF9</accession>
<reference evidence="4 5" key="1">
    <citation type="submission" date="2016-02" db="EMBL/GenBank/DDBJ databases">
        <title>Paenibacillus sp. LPB0068, isolated from Crassostrea gigas.</title>
        <authorList>
            <person name="Shin S.-K."/>
            <person name="Yi H."/>
        </authorList>
    </citation>
    <scope>NUCLEOTIDE SEQUENCE [LARGE SCALE GENOMIC DNA]</scope>
    <source>
        <strain evidence="4 5">LPB0068</strain>
    </source>
</reference>
<dbReference type="AlphaFoldDB" id="A0A167GKF9"/>
<name>A0A167GKF9_9BACL</name>
<feature type="transmembrane region" description="Helical" evidence="2">
    <location>
        <begin position="301"/>
        <end position="322"/>
    </location>
</feature>
<dbReference type="SMART" id="SM00240">
    <property type="entry name" value="FHA"/>
    <property type="match status" value="1"/>
</dbReference>
<dbReference type="InterPro" id="IPR000253">
    <property type="entry name" value="FHA_dom"/>
</dbReference>
<dbReference type="InterPro" id="IPR050923">
    <property type="entry name" value="Cell_Proc_Reg/RNA_Proc"/>
</dbReference>
<dbReference type="Proteomes" id="UP000077134">
    <property type="component" value="Unassembled WGS sequence"/>
</dbReference>
<dbReference type="Gene3D" id="2.60.200.20">
    <property type="match status" value="1"/>
</dbReference>
<keyword evidence="2" id="KW-0812">Transmembrane</keyword>
<keyword evidence="2" id="KW-0472">Membrane</keyword>
<gene>
    <name evidence="4" type="ORF">PNBC_01185</name>
</gene>
<dbReference type="PANTHER" id="PTHR23308">
    <property type="entry name" value="NUCLEAR INHIBITOR OF PROTEIN PHOSPHATASE-1"/>
    <property type="match status" value="1"/>
</dbReference>
<feature type="transmembrane region" description="Helical" evidence="2">
    <location>
        <begin position="275"/>
        <end position="295"/>
    </location>
</feature>
<dbReference type="RefSeq" id="WP_068654432.1">
    <property type="nucleotide sequence ID" value="NZ_CP017770.1"/>
</dbReference>
<feature type="region of interest" description="Disordered" evidence="1">
    <location>
        <begin position="197"/>
        <end position="217"/>
    </location>
</feature>
<evidence type="ECO:0000313" key="4">
    <source>
        <dbReference type="EMBL" id="OAB77655.1"/>
    </source>
</evidence>
<dbReference type="Pfam" id="PF19909">
    <property type="entry name" value="DUF6382"/>
    <property type="match status" value="1"/>
</dbReference>
<feature type="region of interest" description="Disordered" evidence="1">
    <location>
        <begin position="451"/>
        <end position="476"/>
    </location>
</feature>
<dbReference type="InterPro" id="IPR045962">
    <property type="entry name" value="DUF6382"/>
</dbReference>
<feature type="compositionally biased region" description="Basic and acidic residues" evidence="1">
    <location>
        <begin position="380"/>
        <end position="394"/>
    </location>
</feature>
<dbReference type="OrthoDB" id="9783862at2"/>
<dbReference type="KEGG" id="pcx:LPB68_08105"/>
<dbReference type="InterPro" id="IPR008984">
    <property type="entry name" value="SMAD_FHA_dom_sf"/>
</dbReference>
<feature type="compositionally biased region" description="Polar residues" evidence="1">
    <location>
        <begin position="206"/>
        <end position="217"/>
    </location>
</feature>
<evidence type="ECO:0000256" key="1">
    <source>
        <dbReference type="SAM" id="MobiDB-lite"/>
    </source>
</evidence>
<dbReference type="PROSITE" id="PS50006">
    <property type="entry name" value="FHA_DOMAIN"/>
    <property type="match status" value="1"/>
</dbReference>
<protein>
    <recommendedName>
        <fullName evidence="3">FHA domain-containing protein</fullName>
    </recommendedName>
</protein>
<keyword evidence="2" id="KW-1133">Transmembrane helix</keyword>
<dbReference type="SUPFAM" id="SSF49879">
    <property type="entry name" value="SMAD/FHA domain"/>
    <property type="match status" value="1"/>
</dbReference>